<evidence type="ECO:0000256" key="1">
    <source>
        <dbReference type="ARBA" id="ARBA00004651"/>
    </source>
</evidence>
<sequence length="299" mass="31366">MMRLLILTLLSILIISNAYVVPSPSLLTFRGGSQTPPPPLLPPPSLYQKAISLGTTKASSPSHKIFKLSIMSGVHIAFGAWLSLTVGGGCGGLGVGNPGLQKFIAGAIGLPFGLMLVLITGGELFTGNTFLTSSSYLHGETTLKELRKSWVVSYLGNFLGALLMCVLVFYSKTLGTGGAAINLAVKKTQEGFGTMVVRGAMCNYLVCLAVYISSGCSSLSSKMVAIFFPISAFVTLGLDHSIANMFLIPLGIMFGADVSWGDFIWRNLVPVTIGNVLGGVGGVAWGYGKVFGKREGEGK</sequence>
<dbReference type="InterPro" id="IPR023271">
    <property type="entry name" value="Aquaporin-like"/>
</dbReference>
<comment type="caution">
    <text evidence="13">The sequence shown here is derived from an EMBL/GenBank/DDBJ whole genome shotgun (WGS) entry which is preliminary data.</text>
</comment>
<dbReference type="PANTHER" id="PTHR30520">
    <property type="entry name" value="FORMATE TRANSPORTER-RELATED"/>
    <property type="match status" value="1"/>
</dbReference>
<evidence type="ECO:0000256" key="11">
    <source>
        <dbReference type="SAM" id="Phobius"/>
    </source>
</evidence>
<evidence type="ECO:0000256" key="12">
    <source>
        <dbReference type="SAM" id="SignalP"/>
    </source>
</evidence>
<feature type="transmembrane region" description="Helical" evidence="11">
    <location>
        <begin position="191"/>
        <end position="212"/>
    </location>
</feature>
<evidence type="ECO:0000256" key="6">
    <source>
        <dbReference type="ARBA" id="ARBA00034245"/>
    </source>
</evidence>
<accession>A0A9W7KTW5</accession>
<comment type="subunit">
    <text evidence="2">Homopentamer.</text>
</comment>
<dbReference type="InterPro" id="IPR024002">
    <property type="entry name" value="For/NO2_transpt_CS"/>
</dbReference>
<feature type="chain" id="PRO_5040857726" description="Formate/nitrite transporter" evidence="12">
    <location>
        <begin position="19"/>
        <end position="299"/>
    </location>
</feature>
<keyword evidence="5 11" id="KW-0472">Membrane</keyword>
<dbReference type="Proteomes" id="UP001165160">
    <property type="component" value="Unassembled WGS sequence"/>
</dbReference>
<feature type="transmembrane region" description="Helical" evidence="11">
    <location>
        <begin position="151"/>
        <end position="171"/>
    </location>
</feature>
<comment type="subcellular location">
    <subcellularLocation>
        <location evidence="1">Cell membrane</location>
        <topology evidence="1">Multi-pass membrane protein</topology>
    </subcellularLocation>
</comment>
<comment type="catalytic activity">
    <reaction evidence="9">
        <text>acetate(out) + H(+)(out) = acetate(in) + H(+)(in)</text>
        <dbReference type="Rhea" id="RHEA:71803"/>
        <dbReference type="ChEBI" id="CHEBI:15378"/>
        <dbReference type="ChEBI" id="CHEBI:30089"/>
    </reaction>
</comment>
<comment type="similarity">
    <text evidence="10">Belongs to the FNT transporter (TC 1.A.16) family.</text>
</comment>
<evidence type="ECO:0000256" key="4">
    <source>
        <dbReference type="ARBA" id="ARBA00022989"/>
    </source>
</evidence>
<comment type="catalytic activity">
    <reaction evidence="7">
        <text>pyruvate(out) + H(+)(out) = pyruvate(in) + H(+)(in)</text>
        <dbReference type="Rhea" id="RHEA:64720"/>
        <dbReference type="ChEBI" id="CHEBI:15361"/>
        <dbReference type="ChEBI" id="CHEBI:15378"/>
    </reaction>
</comment>
<evidence type="ECO:0000256" key="10">
    <source>
        <dbReference type="ARBA" id="ARBA00049660"/>
    </source>
</evidence>
<keyword evidence="4 11" id="KW-1133">Transmembrane helix</keyword>
<feature type="transmembrane region" description="Helical" evidence="11">
    <location>
        <begin position="224"/>
        <end position="248"/>
    </location>
</feature>
<gene>
    <name evidence="13" type="ORF">TrVE_jg946</name>
</gene>
<evidence type="ECO:0000256" key="7">
    <source>
        <dbReference type="ARBA" id="ARBA00047693"/>
    </source>
</evidence>
<evidence type="ECO:0000256" key="5">
    <source>
        <dbReference type="ARBA" id="ARBA00023136"/>
    </source>
</evidence>
<dbReference type="Pfam" id="PF01226">
    <property type="entry name" value="Form_Nir_trans"/>
    <property type="match status" value="1"/>
</dbReference>
<organism evidence="13 14">
    <name type="scientific">Triparma verrucosa</name>
    <dbReference type="NCBI Taxonomy" id="1606542"/>
    <lineage>
        <taxon>Eukaryota</taxon>
        <taxon>Sar</taxon>
        <taxon>Stramenopiles</taxon>
        <taxon>Ochrophyta</taxon>
        <taxon>Bolidophyceae</taxon>
        <taxon>Parmales</taxon>
        <taxon>Triparmaceae</taxon>
        <taxon>Triparma</taxon>
    </lineage>
</organism>
<evidence type="ECO:0000256" key="9">
    <source>
        <dbReference type="ARBA" id="ARBA00049088"/>
    </source>
</evidence>
<dbReference type="PROSITE" id="PS01006">
    <property type="entry name" value="FORMATE_NITRITE_TP_2"/>
    <property type="match status" value="1"/>
</dbReference>
<evidence type="ECO:0000256" key="2">
    <source>
        <dbReference type="ARBA" id="ARBA00011255"/>
    </source>
</evidence>
<keyword evidence="14" id="KW-1185">Reference proteome</keyword>
<reference evidence="14" key="1">
    <citation type="journal article" date="2023" name="Commun. Biol.">
        <title>Genome analysis of Parmales, the sister group of diatoms, reveals the evolutionary specialization of diatoms from phago-mixotrophs to photoautotrophs.</title>
        <authorList>
            <person name="Ban H."/>
            <person name="Sato S."/>
            <person name="Yoshikawa S."/>
            <person name="Yamada K."/>
            <person name="Nakamura Y."/>
            <person name="Ichinomiya M."/>
            <person name="Sato N."/>
            <person name="Blanc-Mathieu R."/>
            <person name="Endo H."/>
            <person name="Kuwata A."/>
            <person name="Ogata H."/>
        </authorList>
    </citation>
    <scope>NUCLEOTIDE SEQUENCE [LARGE SCALE GENOMIC DNA]</scope>
    <source>
        <strain evidence="14">NIES 3699</strain>
    </source>
</reference>
<dbReference type="GO" id="GO:0005886">
    <property type="term" value="C:plasma membrane"/>
    <property type="evidence" value="ECO:0007669"/>
    <property type="project" value="UniProtKB-SubCell"/>
</dbReference>
<name>A0A9W7KTW5_9STRA</name>
<dbReference type="InterPro" id="IPR000292">
    <property type="entry name" value="For/NO2_transpt"/>
</dbReference>
<evidence type="ECO:0000313" key="14">
    <source>
        <dbReference type="Proteomes" id="UP001165160"/>
    </source>
</evidence>
<dbReference type="PROSITE" id="PS01005">
    <property type="entry name" value="FORMATE_NITRITE_TP_1"/>
    <property type="match status" value="1"/>
</dbReference>
<dbReference type="EMBL" id="BRXX01000429">
    <property type="protein sequence ID" value="GMI11447.1"/>
    <property type="molecule type" value="Genomic_DNA"/>
</dbReference>
<comment type="catalytic activity">
    <reaction evidence="8">
        <text>formate(in) + H(+)(in) = formate(out) + H(+)(out)</text>
        <dbReference type="Rhea" id="RHEA:80887"/>
        <dbReference type="ChEBI" id="CHEBI:15378"/>
        <dbReference type="ChEBI" id="CHEBI:15740"/>
    </reaction>
</comment>
<feature type="signal peptide" evidence="12">
    <location>
        <begin position="1"/>
        <end position="18"/>
    </location>
</feature>
<dbReference type="Gene3D" id="1.20.1080.10">
    <property type="entry name" value="Glycerol uptake facilitator protein"/>
    <property type="match status" value="1"/>
</dbReference>
<evidence type="ECO:0000256" key="3">
    <source>
        <dbReference type="ARBA" id="ARBA00022692"/>
    </source>
</evidence>
<proteinExistence type="inferred from homology"/>
<keyword evidence="12" id="KW-0732">Signal</keyword>
<evidence type="ECO:0000313" key="13">
    <source>
        <dbReference type="EMBL" id="GMI11447.1"/>
    </source>
</evidence>
<keyword evidence="3 11" id="KW-0812">Transmembrane</keyword>
<evidence type="ECO:0000256" key="8">
    <source>
        <dbReference type="ARBA" id="ARBA00049016"/>
    </source>
</evidence>
<dbReference type="AlphaFoldDB" id="A0A9W7KTW5"/>
<comment type="catalytic activity">
    <reaction evidence="6">
        <text>(S)-lactate(in) + H(+)(in) = (S)-lactate(out) + H(+)(out)</text>
        <dbReference type="Rhea" id="RHEA:29415"/>
        <dbReference type="ChEBI" id="CHEBI:15378"/>
        <dbReference type="ChEBI" id="CHEBI:16651"/>
    </reaction>
</comment>
<protein>
    <recommendedName>
        <fullName evidence="15">Formate/nitrite transporter</fullName>
    </recommendedName>
</protein>
<dbReference type="PANTHER" id="PTHR30520:SF6">
    <property type="entry name" value="FORMATE_NITRATE FAMILY TRANSPORTER (EUROFUNG)"/>
    <property type="match status" value="1"/>
</dbReference>
<feature type="transmembrane region" description="Helical" evidence="11">
    <location>
        <begin position="268"/>
        <end position="287"/>
    </location>
</feature>
<evidence type="ECO:0008006" key="15">
    <source>
        <dbReference type="Google" id="ProtNLM"/>
    </source>
</evidence>
<feature type="transmembrane region" description="Helical" evidence="11">
    <location>
        <begin position="103"/>
        <end position="131"/>
    </location>
</feature>
<dbReference type="GO" id="GO:0015499">
    <property type="term" value="F:formate transmembrane transporter activity"/>
    <property type="evidence" value="ECO:0007669"/>
    <property type="project" value="TreeGrafter"/>
</dbReference>